<gene>
    <name evidence="2" type="ORF">NBR_LOCUS3337</name>
</gene>
<dbReference type="WBParaSite" id="NBR_0000333601-mRNA-1">
    <property type="protein sequence ID" value="NBR_0000333601-mRNA-1"/>
    <property type="gene ID" value="NBR_0000333601"/>
</dbReference>
<proteinExistence type="predicted"/>
<accession>A0A0N4XLD4</accession>
<evidence type="ECO:0000256" key="1">
    <source>
        <dbReference type="SAM" id="MobiDB-lite"/>
    </source>
</evidence>
<evidence type="ECO:0000313" key="3">
    <source>
        <dbReference type="Proteomes" id="UP000271162"/>
    </source>
</evidence>
<keyword evidence="3" id="KW-1185">Reference proteome</keyword>
<name>A0A0N4XLD4_NIPBR</name>
<sequence>MITRGIVKYEEDTVVKRLDDVRDEDEEEEEEEKDGDAATSLAVAAIRNWPTAKSIMFRRVSSKLSIIGHNRRTDNWRVDDIRATIHRPRPRALAVLQVLTPGCDRWESPRFA</sequence>
<protein>
    <submittedName>
        <fullName evidence="2 4">Uncharacterized protein</fullName>
    </submittedName>
</protein>
<feature type="region of interest" description="Disordered" evidence="1">
    <location>
        <begin position="19"/>
        <end position="39"/>
    </location>
</feature>
<organism evidence="4">
    <name type="scientific">Nippostrongylus brasiliensis</name>
    <name type="common">Rat hookworm</name>
    <dbReference type="NCBI Taxonomy" id="27835"/>
    <lineage>
        <taxon>Eukaryota</taxon>
        <taxon>Metazoa</taxon>
        <taxon>Ecdysozoa</taxon>
        <taxon>Nematoda</taxon>
        <taxon>Chromadorea</taxon>
        <taxon>Rhabditida</taxon>
        <taxon>Rhabditina</taxon>
        <taxon>Rhabditomorpha</taxon>
        <taxon>Strongyloidea</taxon>
        <taxon>Heligmosomidae</taxon>
        <taxon>Nippostrongylus</taxon>
    </lineage>
</organism>
<dbReference type="EMBL" id="UYSL01004891">
    <property type="protein sequence ID" value="VDL66926.1"/>
    <property type="molecule type" value="Genomic_DNA"/>
</dbReference>
<dbReference type="AlphaFoldDB" id="A0A0N4XLD4"/>
<reference evidence="2 3" key="2">
    <citation type="submission" date="2018-11" db="EMBL/GenBank/DDBJ databases">
        <authorList>
            <consortium name="Pathogen Informatics"/>
        </authorList>
    </citation>
    <scope>NUCLEOTIDE SEQUENCE [LARGE SCALE GENOMIC DNA]</scope>
</reference>
<dbReference type="Proteomes" id="UP000271162">
    <property type="component" value="Unassembled WGS sequence"/>
</dbReference>
<feature type="compositionally biased region" description="Acidic residues" evidence="1">
    <location>
        <begin position="21"/>
        <end position="34"/>
    </location>
</feature>
<evidence type="ECO:0000313" key="2">
    <source>
        <dbReference type="EMBL" id="VDL66926.1"/>
    </source>
</evidence>
<reference evidence="4" key="1">
    <citation type="submission" date="2017-02" db="UniProtKB">
        <authorList>
            <consortium name="WormBaseParasite"/>
        </authorList>
    </citation>
    <scope>IDENTIFICATION</scope>
</reference>
<evidence type="ECO:0000313" key="4">
    <source>
        <dbReference type="WBParaSite" id="NBR_0000333601-mRNA-1"/>
    </source>
</evidence>